<accession>A0A843W651</accession>
<dbReference type="Pfam" id="PF00847">
    <property type="entry name" value="AP2"/>
    <property type="match status" value="1"/>
</dbReference>
<comment type="subcellular location">
    <subcellularLocation>
        <location evidence="1">Nucleus</location>
    </subcellularLocation>
</comment>
<keyword evidence="4" id="KW-0804">Transcription</keyword>
<name>A0A843W651_COLES</name>
<dbReference type="PROSITE" id="PS51032">
    <property type="entry name" value="AP2_ERF"/>
    <property type="match status" value="1"/>
</dbReference>
<sequence>MHVVFTTRTRQPPRRLQKATARYVATFIRRPCDLVPLLPFHHWRNELRRRPEEGAATTEAGDLGGIGGGSIISNLIPPRDARCAMVVPSSDLWPPSSLPLESPPTSPPAAPHPRGNKRERKNLYRGIRRRPWGKWEAEIKDLMKGVRVWLGTFGTPEEAARTYDRAARRIHGSKDKVNFPNEDDASAGGGHPGYELAPHL</sequence>
<comment type="caution">
    <text evidence="8">The sequence shown here is derived from an EMBL/GenBank/DDBJ whole genome shotgun (WGS) entry which is preliminary data.</text>
</comment>
<organism evidence="8 9">
    <name type="scientific">Colocasia esculenta</name>
    <name type="common">Wild taro</name>
    <name type="synonym">Arum esculentum</name>
    <dbReference type="NCBI Taxonomy" id="4460"/>
    <lineage>
        <taxon>Eukaryota</taxon>
        <taxon>Viridiplantae</taxon>
        <taxon>Streptophyta</taxon>
        <taxon>Embryophyta</taxon>
        <taxon>Tracheophyta</taxon>
        <taxon>Spermatophyta</taxon>
        <taxon>Magnoliopsida</taxon>
        <taxon>Liliopsida</taxon>
        <taxon>Araceae</taxon>
        <taxon>Aroideae</taxon>
        <taxon>Colocasieae</taxon>
        <taxon>Colocasia</taxon>
    </lineage>
</organism>
<dbReference type="EMBL" id="NMUH01003291">
    <property type="protein sequence ID" value="MQM04829.1"/>
    <property type="molecule type" value="Genomic_DNA"/>
</dbReference>
<dbReference type="PANTHER" id="PTHR31190">
    <property type="entry name" value="DNA-BINDING DOMAIN"/>
    <property type="match status" value="1"/>
</dbReference>
<dbReference type="SMART" id="SM00380">
    <property type="entry name" value="AP2"/>
    <property type="match status" value="1"/>
</dbReference>
<evidence type="ECO:0000256" key="6">
    <source>
        <dbReference type="SAM" id="MobiDB-lite"/>
    </source>
</evidence>
<protein>
    <recommendedName>
        <fullName evidence="7">AP2/ERF domain-containing protein</fullName>
    </recommendedName>
</protein>
<keyword evidence="5" id="KW-0539">Nucleus</keyword>
<evidence type="ECO:0000256" key="5">
    <source>
        <dbReference type="ARBA" id="ARBA00023242"/>
    </source>
</evidence>
<evidence type="ECO:0000256" key="1">
    <source>
        <dbReference type="ARBA" id="ARBA00004123"/>
    </source>
</evidence>
<dbReference type="GO" id="GO:0003677">
    <property type="term" value="F:DNA binding"/>
    <property type="evidence" value="ECO:0007669"/>
    <property type="project" value="UniProtKB-KW"/>
</dbReference>
<keyword evidence="9" id="KW-1185">Reference proteome</keyword>
<dbReference type="Gene3D" id="3.30.730.10">
    <property type="entry name" value="AP2/ERF domain"/>
    <property type="match status" value="1"/>
</dbReference>
<dbReference type="InterPro" id="IPR016177">
    <property type="entry name" value="DNA-bd_dom_sf"/>
</dbReference>
<dbReference type="PRINTS" id="PR00367">
    <property type="entry name" value="ETHRSPELEMNT"/>
</dbReference>
<keyword evidence="2" id="KW-0805">Transcription regulation</keyword>
<feature type="compositionally biased region" description="Pro residues" evidence="6">
    <location>
        <begin position="101"/>
        <end position="111"/>
    </location>
</feature>
<feature type="region of interest" description="Disordered" evidence="6">
    <location>
        <begin position="170"/>
        <end position="200"/>
    </location>
</feature>
<dbReference type="InterPro" id="IPR001471">
    <property type="entry name" value="AP2/ERF_dom"/>
</dbReference>
<dbReference type="GO" id="GO:0009873">
    <property type="term" value="P:ethylene-activated signaling pathway"/>
    <property type="evidence" value="ECO:0007669"/>
    <property type="project" value="InterPro"/>
</dbReference>
<reference evidence="8" key="1">
    <citation type="submission" date="2017-07" db="EMBL/GenBank/DDBJ databases">
        <title>Taro Niue Genome Assembly and Annotation.</title>
        <authorList>
            <person name="Atibalentja N."/>
            <person name="Keating K."/>
            <person name="Fields C.J."/>
        </authorList>
    </citation>
    <scope>NUCLEOTIDE SEQUENCE</scope>
    <source>
        <strain evidence="8">Niue_2</strain>
        <tissue evidence="8">Leaf</tissue>
    </source>
</reference>
<dbReference type="InterPro" id="IPR044808">
    <property type="entry name" value="ERF_plant"/>
</dbReference>
<evidence type="ECO:0000256" key="3">
    <source>
        <dbReference type="ARBA" id="ARBA00023125"/>
    </source>
</evidence>
<dbReference type="SUPFAM" id="SSF54171">
    <property type="entry name" value="DNA-binding domain"/>
    <property type="match status" value="1"/>
</dbReference>
<evidence type="ECO:0000313" key="9">
    <source>
        <dbReference type="Proteomes" id="UP000652761"/>
    </source>
</evidence>
<evidence type="ECO:0000259" key="7">
    <source>
        <dbReference type="PROSITE" id="PS51032"/>
    </source>
</evidence>
<feature type="domain" description="AP2/ERF" evidence="7">
    <location>
        <begin position="123"/>
        <end position="180"/>
    </location>
</feature>
<dbReference type="InterPro" id="IPR036955">
    <property type="entry name" value="AP2/ERF_dom_sf"/>
</dbReference>
<proteinExistence type="predicted"/>
<dbReference type="PANTHER" id="PTHR31190:SF376">
    <property type="entry name" value="EREB-LIKE PROTEIN"/>
    <property type="match status" value="1"/>
</dbReference>
<dbReference type="GO" id="GO:0005634">
    <property type="term" value="C:nucleus"/>
    <property type="evidence" value="ECO:0007669"/>
    <property type="project" value="UniProtKB-SubCell"/>
</dbReference>
<keyword evidence="3" id="KW-0238">DNA-binding</keyword>
<dbReference type="OrthoDB" id="1216434at2759"/>
<evidence type="ECO:0000313" key="8">
    <source>
        <dbReference type="EMBL" id="MQM04829.1"/>
    </source>
</evidence>
<dbReference type="AlphaFoldDB" id="A0A843W651"/>
<dbReference type="CDD" id="cd00018">
    <property type="entry name" value="AP2"/>
    <property type="match status" value="1"/>
</dbReference>
<feature type="region of interest" description="Disordered" evidence="6">
    <location>
        <begin position="94"/>
        <end position="123"/>
    </location>
</feature>
<dbReference type="Proteomes" id="UP000652761">
    <property type="component" value="Unassembled WGS sequence"/>
</dbReference>
<dbReference type="GO" id="GO:0003700">
    <property type="term" value="F:DNA-binding transcription factor activity"/>
    <property type="evidence" value="ECO:0007669"/>
    <property type="project" value="InterPro"/>
</dbReference>
<evidence type="ECO:0000256" key="2">
    <source>
        <dbReference type="ARBA" id="ARBA00023015"/>
    </source>
</evidence>
<gene>
    <name evidence="8" type="ORF">Taro_037635</name>
</gene>
<evidence type="ECO:0000256" key="4">
    <source>
        <dbReference type="ARBA" id="ARBA00023163"/>
    </source>
</evidence>